<feature type="domain" description="Peptidase M16 N-terminal" evidence="6">
    <location>
        <begin position="47"/>
        <end position="172"/>
    </location>
</feature>
<dbReference type="PANTHER" id="PTHR43690:SF35">
    <property type="entry name" value="NON-CATALYTIC MEMBER OF PEPTIDASE SUBFAMILY M16B-RELATED"/>
    <property type="match status" value="1"/>
</dbReference>
<gene>
    <name evidence="8" type="ORF">QTP81_05465</name>
</gene>
<keyword evidence="5" id="KW-0482">Metalloprotease</keyword>
<sequence length="935" mass="103790">MIRTIGLVVLVAVTLVGCSTPKGNNADETQQIGIEHTRYQLDNGLTVILHQDTSDPLVHIDVTYHVGSSREVVGRSGFAHFFEHMMFQGSQHVADEQHFAMITEAGGDMNGTTNSDRTNYYQTVPRNHLEKVLWLESDRMGFLLPAVTVEKFENQRDTVKNERAQRVDNQPYGLRSERTSEALYPAGHPYSWPVIGYVEDLERVGVDDLKAFFKRWYGPNNAVLTIGGDIDIDQTKAWVEQYFGPIPRGPEVEDLPKTPVTLTESRYLTLEDNVHLPFLQMTFPTVHARHPDEAPLDVLADILGGGKTSIFYKNLVVSGRTVQAAVSHPCRELACEFQLLALANPGVEPNLNDLYERFHQTFAEFEQRGVQPDDLERVKMSIEARTIFSLQSVASKVSMLAYGQTFAGEPDLVQADIDRYNAVTAEDVMRVYEKYIKNNPAVVLSIVPMQQTQLAVAKPQYEIPARDIPAFDAVQEVAQTPIEDSFDRSQIPPEGKPPVVSVPDFWQTQVLDNVPLLGVTTSETPTVSLSISLEGGPLLDPIDKAGLASMTAMMMNESTTQRSNVELANALSKLGSSVQFSASGRFTTIYVSSISKNLPATLDILYEKLFSPAFLEADFNQLKQRSLQAIQQQMKNPNALASRAQSAILYGPENRVSMPDGGTYTTLSNIQLDDVKAFYAQFYNPAKANIVIVGDIEQSLAVRLLAPLKEWAVANYEIPAYAAFPEHNEGKVFLVDKPGAVQSVVSVVRRSMPYDATGEYFRARLMNFPLGGHFNSRINLNLREDKGYTYGANSYFSGGKTLGIFAAGGDFNAPNTLESIQEILREMSEYKRDGITAQELAFLKSAYTQGDALDYETPAAKARFLRHLLVYELDKSFSEEQLAIIQGITAEEINLVAKALIQPQDMHIIVVGDATSLEPQLAELGREIIRFNASE</sequence>
<evidence type="ECO:0000259" key="7">
    <source>
        <dbReference type="Pfam" id="PF05193"/>
    </source>
</evidence>
<proteinExistence type="inferred from homology"/>
<name>A0ABT7SV30_9ALTE</name>
<protein>
    <submittedName>
        <fullName evidence="8">Pitrilysin family protein</fullName>
    </submittedName>
</protein>
<reference evidence="8 9" key="1">
    <citation type="submission" date="2023-06" db="EMBL/GenBank/DDBJ databases">
        <title>Alteromonas sp. ASW11-36 isolated from intertidal sand.</title>
        <authorList>
            <person name="Li Y."/>
        </authorList>
    </citation>
    <scope>NUCLEOTIDE SEQUENCE [LARGE SCALE GENOMIC DNA]</scope>
    <source>
        <strain evidence="8 9">ASW11-36</strain>
    </source>
</reference>
<feature type="domain" description="Peptidase M16 C-terminal" evidence="7">
    <location>
        <begin position="206"/>
        <end position="380"/>
    </location>
</feature>
<keyword evidence="9" id="KW-1185">Reference proteome</keyword>
<evidence type="ECO:0000256" key="4">
    <source>
        <dbReference type="ARBA" id="ARBA00022833"/>
    </source>
</evidence>
<keyword evidence="2" id="KW-0645">Protease</keyword>
<dbReference type="EMBL" id="JAUCBP010000006">
    <property type="protein sequence ID" value="MDM7860041.1"/>
    <property type="molecule type" value="Genomic_DNA"/>
</dbReference>
<dbReference type="InterPro" id="IPR011765">
    <property type="entry name" value="Pept_M16_N"/>
</dbReference>
<dbReference type="Pfam" id="PF00675">
    <property type="entry name" value="Peptidase_M16"/>
    <property type="match status" value="2"/>
</dbReference>
<evidence type="ECO:0000256" key="1">
    <source>
        <dbReference type="ARBA" id="ARBA00007261"/>
    </source>
</evidence>
<organism evidence="8 9">
    <name type="scientific">Alteromonas arenosi</name>
    <dbReference type="NCBI Taxonomy" id="3055817"/>
    <lineage>
        <taxon>Bacteria</taxon>
        <taxon>Pseudomonadati</taxon>
        <taxon>Pseudomonadota</taxon>
        <taxon>Gammaproteobacteria</taxon>
        <taxon>Alteromonadales</taxon>
        <taxon>Alteromonadaceae</taxon>
        <taxon>Alteromonas/Salinimonas group</taxon>
        <taxon>Alteromonas</taxon>
    </lineage>
</organism>
<accession>A0ABT7SV30</accession>
<feature type="domain" description="Peptidase M16 C-terminal" evidence="7">
    <location>
        <begin position="669"/>
        <end position="846"/>
    </location>
</feature>
<dbReference type="Pfam" id="PF05193">
    <property type="entry name" value="Peptidase_M16_C"/>
    <property type="match status" value="2"/>
</dbReference>
<evidence type="ECO:0000259" key="6">
    <source>
        <dbReference type="Pfam" id="PF00675"/>
    </source>
</evidence>
<dbReference type="PANTHER" id="PTHR43690">
    <property type="entry name" value="NARDILYSIN"/>
    <property type="match status" value="1"/>
</dbReference>
<dbReference type="Gene3D" id="3.30.830.10">
    <property type="entry name" value="Metalloenzyme, LuxS/M16 peptidase-like"/>
    <property type="match status" value="4"/>
</dbReference>
<evidence type="ECO:0000256" key="2">
    <source>
        <dbReference type="ARBA" id="ARBA00022670"/>
    </source>
</evidence>
<dbReference type="InterPro" id="IPR011249">
    <property type="entry name" value="Metalloenz_LuxS/M16"/>
</dbReference>
<dbReference type="InterPro" id="IPR050626">
    <property type="entry name" value="Peptidase_M16"/>
</dbReference>
<comment type="caution">
    <text evidence="8">The sequence shown here is derived from an EMBL/GenBank/DDBJ whole genome shotgun (WGS) entry which is preliminary data.</text>
</comment>
<evidence type="ECO:0000256" key="3">
    <source>
        <dbReference type="ARBA" id="ARBA00022801"/>
    </source>
</evidence>
<evidence type="ECO:0000256" key="5">
    <source>
        <dbReference type="ARBA" id="ARBA00023049"/>
    </source>
</evidence>
<dbReference type="PROSITE" id="PS51257">
    <property type="entry name" value="PROKAR_LIPOPROTEIN"/>
    <property type="match status" value="1"/>
</dbReference>
<keyword evidence="3" id="KW-0378">Hydrolase</keyword>
<dbReference type="InterPro" id="IPR007863">
    <property type="entry name" value="Peptidase_M16_C"/>
</dbReference>
<evidence type="ECO:0000313" key="9">
    <source>
        <dbReference type="Proteomes" id="UP001234343"/>
    </source>
</evidence>
<keyword evidence="4" id="KW-0862">Zinc</keyword>
<dbReference type="SUPFAM" id="SSF63411">
    <property type="entry name" value="LuxS/MPP-like metallohydrolase"/>
    <property type="match status" value="4"/>
</dbReference>
<comment type="similarity">
    <text evidence="1">Belongs to the peptidase M16 family.</text>
</comment>
<feature type="domain" description="Peptidase M16 N-terminal" evidence="6">
    <location>
        <begin position="522"/>
        <end position="644"/>
    </location>
</feature>
<evidence type="ECO:0000313" key="8">
    <source>
        <dbReference type="EMBL" id="MDM7860041.1"/>
    </source>
</evidence>
<dbReference type="RefSeq" id="WP_289364256.1">
    <property type="nucleotide sequence ID" value="NZ_JAUCBP010000006.1"/>
</dbReference>
<dbReference type="Proteomes" id="UP001234343">
    <property type="component" value="Unassembled WGS sequence"/>
</dbReference>